<name>A0AAW1LRU6_POPJA</name>
<proteinExistence type="predicted"/>
<dbReference type="Proteomes" id="UP001458880">
    <property type="component" value="Unassembled WGS sequence"/>
</dbReference>
<accession>A0AAW1LRU6</accession>
<comment type="caution">
    <text evidence="1">The sequence shown here is derived from an EMBL/GenBank/DDBJ whole genome shotgun (WGS) entry which is preliminary data.</text>
</comment>
<dbReference type="EMBL" id="JASPKY010000118">
    <property type="protein sequence ID" value="KAK9736102.1"/>
    <property type="molecule type" value="Genomic_DNA"/>
</dbReference>
<dbReference type="AlphaFoldDB" id="A0AAW1LRU6"/>
<gene>
    <name evidence="1" type="ORF">QE152_g12790</name>
</gene>
<sequence length="154" mass="17480">MIRPLFTKSCCQPQTLYDIDNKGCVAANDSSAIYEDLGINIDLIQSGLVFCKVVVDRFVETKNFRLENWLDDVYVVRLCKNVSYCSNVNKNKNKEWCVHKCCNDGFQSIDYKCSLNDGMGIHVKNHSDVYSRIVLGDGKSLGIIQGPREREQCV</sequence>
<evidence type="ECO:0000313" key="2">
    <source>
        <dbReference type="Proteomes" id="UP001458880"/>
    </source>
</evidence>
<evidence type="ECO:0000313" key="1">
    <source>
        <dbReference type="EMBL" id="KAK9736102.1"/>
    </source>
</evidence>
<keyword evidence="2" id="KW-1185">Reference proteome</keyword>
<organism evidence="1 2">
    <name type="scientific">Popillia japonica</name>
    <name type="common">Japanese beetle</name>
    <dbReference type="NCBI Taxonomy" id="7064"/>
    <lineage>
        <taxon>Eukaryota</taxon>
        <taxon>Metazoa</taxon>
        <taxon>Ecdysozoa</taxon>
        <taxon>Arthropoda</taxon>
        <taxon>Hexapoda</taxon>
        <taxon>Insecta</taxon>
        <taxon>Pterygota</taxon>
        <taxon>Neoptera</taxon>
        <taxon>Endopterygota</taxon>
        <taxon>Coleoptera</taxon>
        <taxon>Polyphaga</taxon>
        <taxon>Scarabaeiformia</taxon>
        <taxon>Scarabaeidae</taxon>
        <taxon>Rutelinae</taxon>
        <taxon>Popillia</taxon>
    </lineage>
</organism>
<reference evidence="1 2" key="1">
    <citation type="journal article" date="2024" name="BMC Genomics">
        <title>De novo assembly and annotation of Popillia japonica's genome with initial clues to its potential as an invasive pest.</title>
        <authorList>
            <person name="Cucini C."/>
            <person name="Boschi S."/>
            <person name="Funari R."/>
            <person name="Cardaioli E."/>
            <person name="Iannotti N."/>
            <person name="Marturano G."/>
            <person name="Paoli F."/>
            <person name="Bruttini M."/>
            <person name="Carapelli A."/>
            <person name="Frati F."/>
            <person name="Nardi F."/>
        </authorList>
    </citation>
    <scope>NUCLEOTIDE SEQUENCE [LARGE SCALE GENOMIC DNA]</scope>
    <source>
        <strain evidence="1">DMR45628</strain>
    </source>
</reference>
<protein>
    <submittedName>
        <fullName evidence="1">Uncharacterized protein</fullName>
    </submittedName>
</protein>